<evidence type="ECO:0000313" key="3">
    <source>
        <dbReference type="Proteomes" id="UP000516444"/>
    </source>
</evidence>
<keyword evidence="3" id="KW-1185">Reference proteome</keyword>
<feature type="region of interest" description="Disordered" evidence="1">
    <location>
        <begin position="54"/>
        <end position="80"/>
    </location>
</feature>
<reference evidence="2 3" key="1">
    <citation type="journal article" date="2014" name="Int. J. Syst. Evol. Microbiol.">
        <title>Complete genome sequence of Corynebacterium casei LMG S-19264T (=DSM 44701T), isolated from a smear-ripened cheese.</title>
        <authorList>
            <consortium name="US DOE Joint Genome Institute (JGI-PGF)"/>
            <person name="Walter F."/>
            <person name="Albersmeier A."/>
            <person name="Kalinowski J."/>
            <person name="Ruckert C."/>
        </authorList>
    </citation>
    <scope>NUCLEOTIDE SEQUENCE [LARGE SCALE GENOMIC DNA]</scope>
    <source>
        <strain evidence="2 3">JCM 4677</strain>
    </source>
</reference>
<sequence>MHDVPSLGLPYTLRELLGLGPYLLEAQHVGGRLRQPFHEALLGGGTEPVHIHRGHSQHPGTIPAHWTSTPSLPTYCTEAR</sequence>
<evidence type="ECO:0000313" key="2">
    <source>
        <dbReference type="EMBL" id="BCL28440.1"/>
    </source>
</evidence>
<gene>
    <name evidence="2" type="ORF">GCM10017557_32990</name>
</gene>
<dbReference type="EMBL" id="AP023440">
    <property type="protein sequence ID" value="BCL28440.1"/>
    <property type="molecule type" value="Genomic_DNA"/>
</dbReference>
<name>A0A7G1P3M3_9ACTN</name>
<dbReference type="AlphaFoldDB" id="A0A7G1P3M3"/>
<proteinExistence type="predicted"/>
<accession>A0A7G1P3M3</accession>
<protein>
    <submittedName>
        <fullName evidence="2">Uncharacterized protein</fullName>
    </submittedName>
</protein>
<dbReference type="Proteomes" id="UP000516444">
    <property type="component" value="Chromosome"/>
</dbReference>
<organism evidence="2 3">
    <name type="scientific">Streptomyces aurantiacus</name>
    <dbReference type="NCBI Taxonomy" id="47760"/>
    <lineage>
        <taxon>Bacteria</taxon>
        <taxon>Bacillati</taxon>
        <taxon>Actinomycetota</taxon>
        <taxon>Actinomycetes</taxon>
        <taxon>Kitasatosporales</taxon>
        <taxon>Streptomycetaceae</taxon>
        <taxon>Streptomyces</taxon>
        <taxon>Streptomyces aurantiacus group</taxon>
    </lineage>
</organism>
<evidence type="ECO:0000256" key="1">
    <source>
        <dbReference type="SAM" id="MobiDB-lite"/>
    </source>
</evidence>
<dbReference type="KEGG" id="sgm:GCM10017557_32990"/>